<feature type="region of interest" description="Disordered" evidence="1">
    <location>
        <begin position="303"/>
        <end position="351"/>
    </location>
</feature>
<name>A0ABR5HWD8_STRLW</name>
<reference evidence="2 3" key="1">
    <citation type="submission" date="2015-06" db="EMBL/GenBank/DDBJ databases">
        <title>Draft genome sequence of Streptomyces leeuwenhoekii C58, which produces the novel lasso peptide, chaxapeptin.</title>
        <authorList>
            <person name="Yi Y."/>
            <person name="Hai D."/>
            <person name="Jaspars M."/>
            <person name="Sheng H."/>
            <person name="Rateb M.E."/>
            <person name="Bull A."/>
            <person name="Goodfellow M."/>
            <person name="Asenjo J.A."/>
            <person name="Ebel R."/>
        </authorList>
    </citation>
    <scope>NUCLEOTIDE SEQUENCE [LARGE SCALE GENOMIC DNA]</scope>
    <source>
        <strain evidence="2 3">C58</strain>
    </source>
</reference>
<protein>
    <recommendedName>
        <fullName evidence="4">Helix-turn-helix domain-containing protein</fullName>
    </recommendedName>
</protein>
<dbReference type="Proteomes" id="UP000037274">
    <property type="component" value="Unassembled WGS sequence"/>
</dbReference>
<accession>A0ABR5HWD8</accession>
<evidence type="ECO:0008006" key="4">
    <source>
        <dbReference type="Google" id="ProtNLM"/>
    </source>
</evidence>
<evidence type="ECO:0000313" key="3">
    <source>
        <dbReference type="Proteomes" id="UP000037274"/>
    </source>
</evidence>
<dbReference type="EMBL" id="LFEH01000064">
    <property type="protein sequence ID" value="KMS78060.1"/>
    <property type="molecule type" value="Genomic_DNA"/>
</dbReference>
<feature type="compositionally biased region" description="Basic and acidic residues" evidence="1">
    <location>
        <begin position="339"/>
        <end position="351"/>
    </location>
</feature>
<gene>
    <name evidence="2" type="ORF">ACH49_18230</name>
</gene>
<proteinExistence type="predicted"/>
<sequence>MLPELADDAVVDAPVLPGQRNALRSVPASGEPGDGNLDDPLRLGRAMRLRLRAAVQALLSDPSIAGLKDAPKLAAVVLYAKSRAPQGEKDDLQTSIWGSELGRWMGVKESTVHHKVLPVLRGSGALRTRVVRDAKGHPTGLDCLVMPLWHAHHGGGAGHPLALTKAELATLLRLIEALFGHGWTPENKEPTPPGLLAGRRGKGAATDRLGLLLMVLNTRASGWLQLCGGSVKKKEGRGAATLARLLGCSPSGARKVLARLTEAGVVARQRKSTTTRMNGRGKVMLLPVARAYGRTLASVEAAQGSDPEFSARPDGACGDHASADVAGALGTSGIGGVEQADKAGDQERPDGAELHADHASVVTQVVLPQLSCGFSGEGRGAEGRRPERACVREDQAADGQGAVAESAPLVAEDGPLRGEKPEESPVEGRDGQRAAGAGAGGRPKAVGWEKAQQQRRVGLPADLGLRVALGPVAGLWARLSGWQQGQVEAAAQAELTRLAGMLERPEMAPRLLADRFTDRLEETGGEALVERPFPWLMRRGLVQRQACSDRRCDDGIRLDTGAECENCGNVVHIRRARRAKIAAQVDRELPGLSEGERRRVLEERLREQAAIEAEDFVWRREQARVEQARRDAARAAAQERAERERQAAAAADAVRQALPCEDCGLQRSAGLCEACGFRRRTEAAIVEAGLVAATWSADLDDADDVAAVVAHVRASLEADIERARHEFLELMEPGALDADPVLAASALAFAALQAVEQALPEYRSSALGRLGRTEEAEAEARRAYKTEQNRRWYKHNPNGADAVAAATKAADAARERTAQYLLATRLEQLRERAAARTEAAVPARWTDRLPELAARPLDGDTSGAVIA</sequence>
<feature type="region of interest" description="Disordered" evidence="1">
    <location>
        <begin position="393"/>
        <end position="452"/>
    </location>
</feature>
<feature type="compositionally biased region" description="Basic and acidic residues" evidence="1">
    <location>
        <begin position="414"/>
        <end position="432"/>
    </location>
</feature>
<evidence type="ECO:0000256" key="1">
    <source>
        <dbReference type="SAM" id="MobiDB-lite"/>
    </source>
</evidence>
<evidence type="ECO:0000313" key="2">
    <source>
        <dbReference type="EMBL" id="KMS78060.1"/>
    </source>
</evidence>
<comment type="caution">
    <text evidence="2">The sequence shown here is derived from an EMBL/GenBank/DDBJ whole genome shotgun (WGS) entry which is preliminary data.</text>
</comment>
<organism evidence="2 3">
    <name type="scientific">Streptomyces leeuwenhoekii</name>
    <dbReference type="NCBI Taxonomy" id="1437453"/>
    <lineage>
        <taxon>Bacteria</taxon>
        <taxon>Bacillati</taxon>
        <taxon>Actinomycetota</taxon>
        <taxon>Actinomycetes</taxon>
        <taxon>Kitasatosporales</taxon>
        <taxon>Streptomycetaceae</taxon>
        <taxon>Streptomyces</taxon>
    </lineage>
</organism>
<keyword evidence="3" id="KW-1185">Reference proteome</keyword>